<dbReference type="GeneID" id="41590151"/>
<accession>A0A1W6JYL3</accession>
<sequence length="157" mass="18304">MEIYEISTEKMDKDIVNMLSNPYIFSGITGHICITRVFDKSSKSFKLYSEAENPDLTKFQAIFIFDHDSEDITRGILKYNISIRQVSYEIDTFDKSLSGNFDIIFSQRDLRFIDNLDVKKGLFSAKKTRQEFIKHIINDHIKPFLLSYGIKIVNTNI</sequence>
<evidence type="ECO:0000313" key="1">
    <source>
        <dbReference type="EMBL" id="ARM75359.1"/>
    </source>
</evidence>
<dbReference type="KEGG" id="aman:B6F84_04485"/>
<dbReference type="EMBL" id="CP020477">
    <property type="protein sequence ID" value="ARM75359.1"/>
    <property type="molecule type" value="Genomic_DNA"/>
</dbReference>
<gene>
    <name evidence="1" type="ORF">B6F84_04485</name>
</gene>
<protein>
    <submittedName>
        <fullName evidence="1">Uncharacterized protein</fullName>
    </submittedName>
</protein>
<dbReference type="AlphaFoldDB" id="A0A1W6JYL3"/>
<reference evidence="1 2" key="1">
    <citation type="submission" date="2017-03" db="EMBL/GenBank/DDBJ databases">
        <title>Sulfur activation and transportation mechanism of thermophilic Archaea Acidianus manzaensis YN-25.</title>
        <authorList>
            <person name="Ma Y."/>
            <person name="Yang Y."/>
            <person name="Xia J."/>
        </authorList>
    </citation>
    <scope>NUCLEOTIDE SEQUENCE [LARGE SCALE GENOMIC DNA]</scope>
    <source>
        <strain evidence="1 2">YN-25</strain>
    </source>
</reference>
<keyword evidence="2" id="KW-1185">Reference proteome</keyword>
<dbReference type="RefSeq" id="WP_148691126.1">
    <property type="nucleotide sequence ID" value="NZ_CP020477.1"/>
</dbReference>
<dbReference type="OrthoDB" id="38459at2157"/>
<name>A0A1W6JYL3_9CREN</name>
<organism evidence="1 2">
    <name type="scientific">Acidianus manzaensis</name>
    <dbReference type="NCBI Taxonomy" id="282676"/>
    <lineage>
        <taxon>Archaea</taxon>
        <taxon>Thermoproteota</taxon>
        <taxon>Thermoprotei</taxon>
        <taxon>Sulfolobales</taxon>
        <taxon>Sulfolobaceae</taxon>
        <taxon>Acidianus</taxon>
    </lineage>
</organism>
<proteinExistence type="predicted"/>
<evidence type="ECO:0000313" key="2">
    <source>
        <dbReference type="Proteomes" id="UP000193404"/>
    </source>
</evidence>
<dbReference type="Proteomes" id="UP000193404">
    <property type="component" value="Chromosome"/>
</dbReference>